<dbReference type="InterPro" id="IPR036390">
    <property type="entry name" value="WH_DNA-bd_sf"/>
</dbReference>
<keyword evidence="7" id="KW-1185">Reference proteome</keyword>
<feature type="domain" description="HTH lysR-type" evidence="5">
    <location>
        <begin position="6"/>
        <end position="63"/>
    </location>
</feature>
<dbReference type="Pfam" id="PF00126">
    <property type="entry name" value="HTH_1"/>
    <property type="match status" value="1"/>
</dbReference>
<dbReference type="OrthoDB" id="9076738at2"/>
<proteinExistence type="inferred from homology"/>
<dbReference type="InterPro" id="IPR005119">
    <property type="entry name" value="LysR_subst-bd"/>
</dbReference>
<dbReference type="GO" id="GO:0003677">
    <property type="term" value="F:DNA binding"/>
    <property type="evidence" value="ECO:0007669"/>
    <property type="project" value="UniProtKB-KW"/>
</dbReference>
<evidence type="ECO:0000313" key="7">
    <source>
        <dbReference type="Proteomes" id="UP000271003"/>
    </source>
</evidence>
<evidence type="ECO:0000256" key="1">
    <source>
        <dbReference type="ARBA" id="ARBA00009437"/>
    </source>
</evidence>
<keyword evidence="2" id="KW-0805">Transcription regulation</keyword>
<reference evidence="6 7" key="1">
    <citation type="journal article" date="2018" name="Int. J. Syst. Evol. Microbiol.">
        <title>Mesosutterella multiformis gen. nov., sp. nov., a member of the family Sutterellaceae and Sutterella megalosphaeroides sp. nov., isolated from human faeces.</title>
        <authorList>
            <person name="Sakamoto M."/>
            <person name="Ikeyama N."/>
            <person name="Kunihiro T."/>
            <person name="Iino T."/>
            <person name="Yuki M."/>
            <person name="Ohkuma M."/>
        </authorList>
    </citation>
    <scope>NUCLEOTIDE SEQUENCE [LARGE SCALE GENOMIC DNA]</scope>
    <source>
        <strain evidence="6 7">6FBBBH3</strain>
    </source>
</reference>
<dbReference type="Proteomes" id="UP000271003">
    <property type="component" value="Chromosome"/>
</dbReference>
<gene>
    <name evidence="6" type="ORF">SUTMEG_13920</name>
</gene>
<accession>A0A2Z6IAF9</accession>
<organism evidence="6 7">
    <name type="scientific">Sutterella megalosphaeroides</name>
    <dbReference type="NCBI Taxonomy" id="2494234"/>
    <lineage>
        <taxon>Bacteria</taxon>
        <taxon>Pseudomonadati</taxon>
        <taxon>Pseudomonadota</taxon>
        <taxon>Betaproteobacteria</taxon>
        <taxon>Burkholderiales</taxon>
        <taxon>Sutterellaceae</taxon>
        <taxon>Sutterella</taxon>
    </lineage>
</organism>
<comment type="similarity">
    <text evidence="1">Belongs to the LysR transcriptional regulatory family.</text>
</comment>
<dbReference type="RefSeq" id="WP_120177103.1">
    <property type="nucleotide sequence ID" value="NZ_AP018786.1"/>
</dbReference>
<name>A0A2Z6IAF9_9BURK</name>
<evidence type="ECO:0000259" key="5">
    <source>
        <dbReference type="PROSITE" id="PS50931"/>
    </source>
</evidence>
<dbReference type="Gene3D" id="3.40.190.290">
    <property type="match status" value="1"/>
</dbReference>
<dbReference type="PANTHER" id="PTHR30537">
    <property type="entry name" value="HTH-TYPE TRANSCRIPTIONAL REGULATOR"/>
    <property type="match status" value="1"/>
</dbReference>
<evidence type="ECO:0000256" key="4">
    <source>
        <dbReference type="ARBA" id="ARBA00023163"/>
    </source>
</evidence>
<dbReference type="SUPFAM" id="SSF46785">
    <property type="entry name" value="Winged helix' DNA-binding domain"/>
    <property type="match status" value="1"/>
</dbReference>
<dbReference type="EMBL" id="AP018786">
    <property type="protein sequence ID" value="BBF23501.1"/>
    <property type="molecule type" value="Genomic_DNA"/>
</dbReference>
<dbReference type="GO" id="GO:0003700">
    <property type="term" value="F:DNA-binding transcription factor activity"/>
    <property type="evidence" value="ECO:0007669"/>
    <property type="project" value="InterPro"/>
</dbReference>
<evidence type="ECO:0000313" key="6">
    <source>
        <dbReference type="EMBL" id="BBF23501.1"/>
    </source>
</evidence>
<dbReference type="PROSITE" id="PS50931">
    <property type="entry name" value="HTH_LYSR"/>
    <property type="match status" value="1"/>
</dbReference>
<dbReference type="KEGG" id="sutt:SUTMEG_13920"/>
<dbReference type="Pfam" id="PF03466">
    <property type="entry name" value="LysR_substrate"/>
    <property type="match status" value="1"/>
</dbReference>
<dbReference type="Gene3D" id="1.10.10.10">
    <property type="entry name" value="Winged helix-like DNA-binding domain superfamily/Winged helix DNA-binding domain"/>
    <property type="match status" value="1"/>
</dbReference>
<dbReference type="InterPro" id="IPR000847">
    <property type="entry name" value="LysR_HTH_N"/>
</dbReference>
<dbReference type="InterPro" id="IPR036388">
    <property type="entry name" value="WH-like_DNA-bd_sf"/>
</dbReference>
<keyword evidence="3" id="KW-0238">DNA-binding</keyword>
<evidence type="ECO:0000256" key="3">
    <source>
        <dbReference type="ARBA" id="ARBA00023125"/>
    </source>
</evidence>
<protein>
    <submittedName>
        <fullName evidence="6">LysR family transcriptional regulator</fullName>
    </submittedName>
</protein>
<dbReference type="InterPro" id="IPR058163">
    <property type="entry name" value="LysR-type_TF_proteobact-type"/>
</dbReference>
<keyword evidence="4" id="KW-0804">Transcription</keyword>
<dbReference type="PANTHER" id="PTHR30537:SF5">
    <property type="entry name" value="HTH-TYPE TRANSCRIPTIONAL ACTIVATOR TTDR-RELATED"/>
    <property type="match status" value="1"/>
</dbReference>
<sequence>MADNLDNLSAWRLVLALGRTGSLTQAAVAADIELSAASRLLASLEKSLGIPLVDRTTKPMRFHANAKPLLSKIEEMLDLHRDLIEQASLLSESEARVTIRFSVPTNIARRFFVLLMDRYNQEVDPNVDFEIFSNLDHMDVQNGLVDVAMLPYCPTNVSGLHVRPFLTATNLIVASPAYLEENGTPERVEDLVHHRLLIRTGRYYPVTTRLFSLKEMFDLETLKRQPLPDKLGLLARSAYSGPARKKNRRLSTVYGDCMTCYQSALAGMGIALDLSLGVIDGALKSGQLVPVLKEWHRPLWQNSLVIRERNLLNEDLMRFMNWFAEEQGREGRARWTGWYRKFGLDPEAVLERGY</sequence>
<dbReference type="SUPFAM" id="SSF53850">
    <property type="entry name" value="Periplasmic binding protein-like II"/>
    <property type="match status" value="1"/>
</dbReference>
<dbReference type="AlphaFoldDB" id="A0A2Z6IAF9"/>
<evidence type="ECO:0000256" key="2">
    <source>
        <dbReference type="ARBA" id="ARBA00023015"/>
    </source>
</evidence>